<dbReference type="GO" id="GO:0046872">
    <property type="term" value="F:metal ion binding"/>
    <property type="evidence" value="ECO:0007669"/>
    <property type="project" value="UniProtKB-KW"/>
</dbReference>
<evidence type="ECO:0000256" key="5">
    <source>
        <dbReference type="ARBA" id="ARBA00023002"/>
    </source>
</evidence>
<accession>A0A2T7NYD9</accession>
<comment type="similarity">
    <text evidence="2">Belongs to the alkB family.</text>
</comment>
<evidence type="ECO:0000313" key="10">
    <source>
        <dbReference type="Proteomes" id="UP000245119"/>
    </source>
</evidence>
<comment type="subcellular location">
    <subcellularLocation>
        <location evidence="1">Nucleus</location>
    </subcellularLocation>
</comment>
<keyword evidence="3" id="KW-0479">Metal-binding</keyword>
<evidence type="ECO:0000256" key="4">
    <source>
        <dbReference type="ARBA" id="ARBA00022964"/>
    </source>
</evidence>
<organism evidence="9 10">
    <name type="scientific">Pomacea canaliculata</name>
    <name type="common">Golden apple snail</name>
    <dbReference type="NCBI Taxonomy" id="400727"/>
    <lineage>
        <taxon>Eukaryota</taxon>
        <taxon>Metazoa</taxon>
        <taxon>Spiralia</taxon>
        <taxon>Lophotrochozoa</taxon>
        <taxon>Mollusca</taxon>
        <taxon>Gastropoda</taxon>
        <taxon>Caenogastropoda</taxon>
        <taxon>Architaenioglossa</taxon>
        <taxon>Ampullarioidea</taxon>
        <taxon>Ampullariidae</taxon>
        <taxon>Pomacea</taxon>
    </lineage>
</organism>
<keyword evidence="10" id="KW-1185">Reference proteome</keyword>
<dbReference type="GO" id="GO:0051213">
    <property type="term" value="F:dioxygenase activity"/>
    <property type="evidence" value="ECO:0007669"/>
    <property type="project" value="UniProtKB-KW"/>
</dbReference>
<evidence type="ECO:0000313" key="9">
    <source>
        <dbReference type="EMBL" id="PVD26190.1"/>
    </source>
</evidence>
<dbReference type="InterPro" id="IPR032862">
    <property type="entry name" value="ALKBH6"/>
</dbReference>
<dbReference type="InterPro" id="IPR005123">
    <property type="entry name" value="Oxoglu/Fe-dep_dioxygenase_dom"/>
</dbReference>
<feature type="domain" description="Fe2OG dioxygenase" evidence="8">
    <location>
        <begin position="41"/>
        <end position="228"/>
    </location>
</feature>
<evidence type="ECO:0000256" key="7">
    <source>
        <dbReference type="ARBA" id="ARBA00023242"/>
    </source>
</evidence>
<evidence type="ECO:0000259" key="8">
    <source>
        <dbReference type="PROSITE" id="PS51471"/>
    </source>
</evidence>
<dbReference type="STRING" id="400727.A0A2T7NYD9"/>
<dbReference type="SUPFAM" id="SSF51197">
    <property type="entry name" value="Clavaminate synthase-like"/>
    <property type="match status" value="1"/>
</dbReference>
<dbReference type="Gene3D" id="2.60.120.1520">
    <property type="match status" value="1"/>
</dbReference>
<dbReference type="Proteomes" id="UP000245119">
    <property type="component" value="Linkage Group LG8"/>
</dbReference>
<dbReference type="InterPro" id="IPR027450">
    <property type="entry name" value="AlkB-like"/>
</dbReference>
<dbReference type="PANTHER" id="PTHR46030">
    <property type="entry name" value="ALPHA-KETOGLUTARATE-DEPENDENT DIOXYGENASE ALKB HOMOLOG 6"/>
    <property type="match status" value="1"/>
</dbReference>
<dbReference type="AlphaFoldDB" id="A0A2T7NYD9"/>
<proteinExistence type="inferred from homology"/>
<gene>
    <name evidence="9" type="ORF">C0Q70_13859</name>
</gene>
<evidence type="ECO:0000256" key="2">
    <source>
        <dbReference type="ARBA" id="ARBA00007879"/>
    </source>
</evidence>
<evidence type="ECO:0000256" key="3">
    <source>
        <dbReference type="ARBA" id="ARBA00022723"/>
    </source>
</evidence>
<keyword evidence="4" id="KW-0223">Dioxygenase</keyword>
<comment type="caution">
    <text evidence="9">The sequence shown here is derived from an EMBL/GenBank/DDBJ whole genome shotgun (WGS) entry which is preliminary data.</text>
</comment>
<reference evidence="9 10" key="1">
    <citation type="submission" date="2018-04" db="EMBL/GenBank/DDBJ databases">
        <title>The genome of golden apple snail Pomacea canaliculata provides insight into stress tolerance and invasive adaptation.</title>
        <authorList>
            <person name="Liu C."/>
            <person name="Liu B."/>
            <person name="Ren Y."/>
            <person name="Zhang Y."/>
            <person name="Wang H."/>
            <person name="Li S."/>
            <person name="Jiang F."/>
            <person name="Yin L."/>
            <person name="Zhang G."/>
            <person name="Qian W."/>
            <person name="Fan W."/>
        </authorList>
    </citation>
    <scope>NUCLEOTIDE SEQUENCE [LARGE SCALE GENOMIC DNA]</scope>
    <source>
        <strain evidence="9">SZHN2017</strain>
        <tissue evidence="9">Muscle</tissue>
    </source>
</reference>
<dbReference type="EMBL" id="PZQS01000008">
    <property type="protein sequence ID" value="PVD26190.1"/>
    <property type="molecule type" value="Genomic_DNA"/>
</dbReference>
<keyword evidence="7" id="KW-0539">Nucleus</keyword>
<dbReference type="GO" id="GO:0005634">
    <property type="term" value="C:nucleus"/>
    <property type="evidence" value="ECO:0007669"/>
    <property type="project" value="UniProtKB-SubCell"/>
</dbReference>
<dbReference type="PANTHER" id="PTHR46030:SF1">
    <property type="entry name" value="ALPHA-KETOGLUTARATE-DEPENDENT DIOXYGENASE ALKB HOMOLOG 6"/>
    <property type="match status" value="1"/>
</dbReference>
<dbReference type="PROSITE" id="PS51471">
    <property type="entry name" value="FE2OG_OXY"/>
    <property type="match status" value="1"/>
</dbReference>
<protein>
    <recommendedName>
        <fullName evidence="8">Fe2OG dioxygenase domain-containing protein</fullName>
    </recommendedName>
</protein>
<sequence>MFACSSGGLPGPKGMVAEDLPVWLKSYGDQISELGIFEGKVPNHVLVNEYEPGQGIMPHEDGPAFYPTVSTISLGSHTLLDFYYHLNHSEAEIACGLQLNSAITPADTIIVPAKGGVSEESVSQQPCLGTDVPASLVENSSHSEKERETQLLTETSFENRHFLSLLLQPRSLVVVQDDMYKSHLHGIREAREDVITEHVANLHMVPEVSLGDTLRRHTRIPLEHRASAEVEDNSADGDTVFYPKIHHPQTCGVPAASVTILSAMDCDVHLVGHGIEPATDVNQTLPSVSSMKEVNNLETLLVDSCILLQQGAKHASHAENLLDISTGCHAASVSGSYGEAMERAFCLGCNR</sequence>
<evidence type="ECO:0000256" key="1">
    <source>
        <dbReference type="ARBA" id="ARBA00004123"/>
    </source>
</evidence>
<keyword evidence="6" id="KW-0408">Iron</keyword>
<name>A0A2T7NYD9_POMCA</name>
<keyword evidence="5" id="KW-0560">Oxidoreductase</keyword>
<evidence type="ECO:0000256" key="6">
    <source>
        <dbReference type="ARBA" id="ARBA00023004"/>
    </source>
</evidence>
<dbReference type="Pfam" id="PF13532">
    <property type="entry name" value="2OG-FeII_Oxy_2"/>
    <property type="match status" value="1"/>
</dbReference>